<feature type="transmembrane region" description="Helical" evidence="1">
    <location>
        <begin position="200"/>
        <end position="222"/>
    </location>
</feature>
<keyword evidence="1" id="KW-0472">Membrane</keyword>
<dbReference type="AlphaFoldDB" id="W6U1U2"/>
<accession>W6U1U2</accession>
<dbReference type="KEGG" id="egl:EGR_10131"/>
<evidence type="ECO:0000313" key="3">
    <source>
        <dbReference type="Proteomes" id="UP000019149"/>
    </source>
</evidence>
<gene>
    <name evidence="2" type="ORF">EGR_10131</name>
</gene>
<evidence type="ECO:0000256" key="1">
    <source>
        <dbReference type="SAM" id="Phobius"/>
    </source>
</evidence>
<evidence type="ECO:0000313" key="2">
    <source>
        <dbReference type="EMBL" id="EUB55013.1"/>
    </source>
</evidence>
<comment type="caution">
    <text evidence="2">The sequence shown here is derived from an EMBL/GenBank/DDBJ whole genome shotgun (WGS) entry which is preliminary data.</text>
</comment>
<dbReference type="GeneID" id="36345846"/>
<dbReference type="Proteomes" id="UP000019149">
    <property type="component" value="Unassembled WGS sequence"/>
</dbReference>
<sequence length="292" mass="33161">MEIFASSPAICQANSISDRYRGTFYNQLVGRQFDRRQTLFIQIPRVINQSDITFHAAQVNEEEAMNIEVTFFKLAYMSSNIVCLFVMDLACTGKEHNVNPYLLAHTNENAARYFKSKNLVVKLATGKARNCGVIAIVSSISELEADLGERNFDRDDMLLGSCYPTYRTYAACPLPSFSSSNAFVPARYALSSLPPTFLQLLFHFLPIYFKFHYLSICCVPIYSLTLPLLPIFIHLATHTHLLFISLSSHPRPLLYYSFLHRFCDFFSAPDKIASTVKTHTRTQYKHNSGGCD</sequence>
<dbReference type="RefSeq" id="XP_024346209.1">
    <property type="nucleotide sequence ID" value="XM_024499380.1"/>
</dbReference>
<keyword evidence="1" id="KW-0812">Transmembrane</keyword>
<proteinExistence type="predicted"/>
<organism evidence="2 3">
    <name type="scientific">Echinococcus granulosus</name>
    <name type="common">Hydatid tapeworm</name>
    <dbReference type="NCBI Taxonomy" id="6210"/>
    <lineage>
        <taxon>Eukaryota</taxon>
        <taxon>Metazoa</taxon>
        <taxon>Spiralia</taxon>
        <taxon>Lophotrochozoa</taxon>
        <taxon>Platyhelminthes</taxon>
        <taxon>Cestoda</taxon>
        <taxon>Eucestoda</taxon>
        <taxon>Cyclophyllidea</taxon>
        <taxon>Taeniidae</taxon>
        <taxon>Echinococcus</taxon>
        <taxon>Echinococcus granulosus group</taxon>
    </lineage>
</organism>
<name>W6U1U2_ECHGR</name>
<keyword evidence="3" id="KW-1185">Reference proteome</keyword>
<protein>
    <submittedName>
        <fullName evidence="2">Uncharacterized protein</fullName>
    </submittedName>
</protein>
<keyword evidence="1" id="KW-1133">Transmembrane helix</keyword>
<reference evidence="2 3" key="1">
    <citation type="journal article" date="2013" name="Nat. Genet.">
        <title>The genome of the hydatid tapeworm Echinococcus granulosus.</title>
        <authorList>
            <person name="Zheng H."/>
            <person name="Zhang W."/>
            <person name="Zhang L."/>
            <person name="Zhang Z."/>
            <person name="Li J."/>
            <person name="Lu G."/>
            <person name="Zhu Y."/>
            <person name="Wang Y."/>
            <person name="Huang Y."/>
            <person name="Liu J."/>
            <person name="Kang H."/>
            <person name="Chen J."/>
            <person name="Wang L."/>
            <person name="Chen A."/>
            <person name="Yu S."/>
            <person name="Gao Z."/>
            <person name="Jin L."/>
            <person name="Gu W."/>
            <person name="Wang Z."/>
            <person name="Zhao L."/>
            <person name="Shi B."/>
            <person name="Wen H."/>
            <person name="Lin R."/>
            <person name="Jones M.K."/>
            <person name="Brejova B."/>
            <person name="Vinar T."/>
            <person name="Zhao G."/>
            <person name="McManus D.P."/>
            <person name="Chen Z."/>
            <person name="Zhou Y."/>
            <person name="Wang S."/>
        </authorList>
    </citation>
    <scope>NUCLEOTIDE SEQUENCE [LARGE SCALE GENOMIC DNA]</scope>
</reference>
<dbReference type="CTD" id="36345846"/>
<dbReference type="EMBL" id="APAU02000192">
    <property type="protein sequence ID" value="EUB55013.1"/>
    <property type="molecule type" value="Genomic_DNA"/>
</dbReference>